<dbReference type="PRINTS" id="PR00039">
    <property type="entry name" value="HTHLYSR"/>
</dbReference>
<dbReference type="PROSITE" id="PS50931">
    <property type="entry name" value="HTH_LYSR"/>
    <property type="match status" value="1"/>
</dbReference>
<name>A0ABV4NW46_9GAMM</name>
<dbReference type="PANTHER" id="PTHR30118:SF15">
    <property type="entry name" value="TRANSCRIPTIONAL REGULATORY PROTEIN"/>
    <property type="match status" value="1"/>
</dbReference>
<dbReference type="InterPro" id="IPR036390">
    <property type="entry name" value="WH_DNA-bd_sf"/>
</dbReference>
<dbReference type="InterPro" id="IPR050389">
    <property type="entry name" value="LysR-type_TF"/>
</dbReference>
<evidence type="ECO:0000256" key="4">
    <source>
        <dbReference type="ARBA" id="ARBA00023163"/>
    </source>
</evidence>
<feature type="domain" description="HTH lysR-type" evidence="5">
    <location>
        <begin position="7"/>
        <end position="64"/>
    </location>
</feature>
<dbReference type="SUPFAM" id="SSF46785">
    <property type="entry name" value="Winged helix' DNA-binding domain"/>
    <property type="match status" value="1"/>
</dbReference>
<evidence type="ECO:0000259" key="5">
    <source>
        <dbReference type="PROSITE" id="PS50931"/>
    </source>
</evidence>
<dbReference type="InterPro" id="IPR036388">
    <property type="entry name" value="WH-like_DNA-bd_sf"/>
</dbReference>
<evidence type="ECO:0000256" key="3">
    <source>
        <dbReference type="ARBA" id="ARBA00023125"/>
    </source>
</evidence>
<evidence type="ECO:0000313" key="7">
    <source>
        <dbReference type="Proteomes" id="UP001569428"/>
    </source>
</evidence>
<dbReference type="RefSeq" id="WP_371837659.1">
    <property type="nucleotide sequence ID" value="NZ_JBGMEK010000004.1"/>
</dbReference>
<protein>
    <submittedName>
        <fullName evidence="6">LysR family transcriptional regulator</fullName>
    </submittedName>
</protein>
<dbReference type="Gene3D" id="3.40.190.10">
    <property type="entry name" value="Periplasmic binding protein-like II"/>
    <property type="match status" value="2"/>
</dbReference>
<evidence type="ECO:0000313" key="6">
    <source>
        <dbReference type="EMBL" id="MFA0810049.1"/>
    </source>
</evidence>
<dbReference type="Pfam" id="PF03466">
    <property type="entry name" value="LysR_substrate"/>
    <property type="match status" value="1"/>
</dbReference>
<keyword evidence="2" id="KW-0805">Transcription regulation</keyword>
<dbReference type="Proteomes" id="UP001569428">
    <property type="component" value="Unassembled WGS sequence"/>
</dbReference>
<dbReference type="Pfam" id="PF00126">
    <property type="entry name" value="HTH_1"/>
    <property type="match status" value="1"/>
</dbReference>
<keyword evidence="4" id="KW-0804">Transcription</keyword>
<proteinExistence type="inferred from homology"/>
<keyword evidence="3" id="KW-0238">DNA-binding</keyword>
<gene>
    <name evidence="6" type="ORF">ACCI49_03880</name>
</gene>
<dbReference type="PANTHER" id="PTHR30118">
    <property type="entry name" value="HTH-TYPE TRANSCRIPTIONAL REGULATOR LEUO-RELATED"/>
    <property type="match status" value="1"/>
</dbReference>
<dbReference type="SUPFAM" id="SSF53850">
    <property type="entry name" value="Periplasmic binding protein-like II"/>
    <property type="match status" value="1"/>
</dbReference>
<sequence>MINIRNIDLNLLRAFDILMDERNVSRAAERLSVTQPAVSGMLTRLRSSLNDPLFIRSQHGISPTPRALELAGPVKKILSEIEDILAPTTFDPKESTMKLSIAATDYALKVIVTPLIYALQEEAPNIRISIQPINDSQTFALMERGQLDLAITTPDSVHKELRAKTLFKEDYTCIMASGHPHAHKNTLTLDEFCSLKHGIVSFSGNTFHGVTDTVLNSMGRHRQVTISVPSFLSLIEILKNCELCAVIPKRLICGIDGLATITLPFEIPGFSKIMAWHERTHYSPAHIWIRERIYQLCDKRS</sequence>
<dbReference type="EMBL" id="JBGMEK010000004">
    <property type="protein sequence ID" value="MFA0810049.1"/>
    <property type="molecule type" value="Genomic_DNA"/>
</dbReference>
<dbReference type="InterPro" id="IPR000847">
    <property type="entry name" value="LysR_HTH_N"/>
</dbReference>
<comment type="similarity">
    <text evidence="1">Belongs to the LysR transcriptional regulatory family.</text>
</comment>
<reference evidence="6 7" key="1">
    <citation type="submission" date="2024-08" db="EMBL/GenBank/DDBJ databases">
        <authorList>
            <person name="Ishaq N."/>
        </authorList>
    </citation>
    <scope>NUCLEOTIDE SEQUENCE [LARGE SCALE GENOMIC DNA]</scope>
    <source>
        <strain evidence="6 7">DSM 18651</strain>
    </source>
</reference>
<evidence type="ECO:0000256" key="2">
    <source>
        <dbReference type="ARBA" id="ARBA00023015"/>
    </source>
</evidence>
<accession>A0ABV4NW46</accession>
<dbReference type="Gene3D" id="1.10.10.10">
    <property type="entry name" value="Winged helix-like DNA-binding domain superfamily/Winged helix DNA-binding domain"/>
    <property type="match status" value="1"/>
</dbReference>
<comment type="caution">
    <text evidence="6">The sequence shown here is derived from an EMBL/GenBank/DDBJ whole genome shotgun (WGS) entry which is preliminary data.</text>
</comment>
<keyword evidence="7" id="KW-1185">Reference proteome</keyword>
<organism evidence="6 7">
    <name type="scientific">Microbulbifer epialgicus</name>
    <dbReference type="NCBI Taxonomy" id="393907"/>
    <lineage>
        <taxon>Bacteria</taxon>
        <taxon>Pseudomonadati</taxon>
        <taxon>Pseudomonadota</taxon>
        <taxon>Gammaproteobacteria</taxon>
        <taxon>Cellvibrionales</taxon>
        <taxon>Microbulbiferaceae</taxon>
        <taxon>Microbulbifer</taxon>
    </lineage>
</organism>
<evidence type="ECO:0000256" key="1">
    <source>
        <dbReference type="ARBA" id="ARBA00009437"/>
    </source>
</evidence>
<dbReference type="InterPro" id="IPR005119">
    <property type="entry name" value="LysR_subst-bd"/>
</dbReference>